<comment type="similarity">
    <text evidence="1">Belongs to the glycosyl hydrolase 29 family.</text>
</comment>
<proteinExistence type="inferred from homology"/>
<dbReference type="GO" id="GO:0006004">
    <property type="term" value="P:fucose metabolic process"/>
    <property type="evidence" value="ECO:0007669"/>
    <property type="project" value="TreeGrafter"/>
</dbReference>
<evidence type="ECO:0000256" key="5">
    <source>
        <dbReference type="ARBA" id="ARBA00023295"/>
    </source>
</evidence>
<dbReference type="SMR" id="A0A2S0KLK3"/>
<sequence>MSEKSFNSQFADNLESLEQAMPLPSESQLEYHHSELAAFMHFGVNTFTGREWGTGEESPEIFNPENWNPDGMVKALKSAGFKRLIITAKHHDGFCLWFSKYTDHTVEYSPFKRDILADLSAACTEHGLDMGLYLSPWDAHEPSYGYGTGYDDATDSNGDYNEFYMNQIREICEDPKYGRDGKFVEWWLDGAKGEGADAQEYKFEEWIAIIKEHNPGINIFGAGVLGGIYWVGNENGYAPDPCWYTANTSDSSDITRLDLDPNGIYWSIPESDVSLYKGWFHHPGDEPKTQSELAYIYLNSIGRGSTLLLNIPPTFEGDFADDAYESLENFAKSVDVIKEDIYTFEDGELEQSSMQELDKVAIAFGEEEVSELTWTLPEASNFDLINIAEMIEFGQRVEEFSVSIKSANSETFEHIYHGTTIGYRRLVLLPDEFRGRKIQAIKIKFKLLANKSPLFLRELSITNLHELWKNPNSAAPAPLPGVEPGDPDW</sequence>
<dbReference type="Proteomes" id="UP000237947">
    <property type="component" value="Chromosome"/>
</dbReference>
<keyword evidence="5" id="KW-0326">Glycosidase</keyword>
<evidence type="ECO:0000256" key="2">
    <source>
        <dbReference type="ARBA" id="ARBA00012662"/>
    </source>
</evidence>
<dbReference type="PANTHER" id="PTHR10030">
    <property type="entry name" value="ALPHA-L-FUCOSIDASE"/>
    <property type="match status" value="1"/>
</dbReference>
<dbReference type="EMBL" id="CP027226">
    <property type="protein sequence ID" value="AVM41912.1"/>
    <property type="molecule type" value="Genomic_DNA"/>
</dbReference>
<dbReference type="InterPro" id="IPR000933">
    <property type="entry name" value="Glyco_hydro_29"/>
</dbReference>
<dbReference type="GO" id="GO:0004560">
    <property type="term" value="F:alpha-L-fucosidase activity"/>
    <property type="evidence" value="ECO:0007669"/>
    <property type="project" value="InterPro"/>
</dbReference>
<dbReference type="AlphaFoldDB" id="A0A2S0KLK3"/>
<protein>
    <recommendedName>
        <fullName evidence="2">alpha-L-fucosidase</fullName>
        <ecNumber evidence="2">3.2.1.51</ecNumber>
    </recommendedName>
</protein>
<evidence type="ECO:0000313" key="7">
    <source>
        <dbReference type="EMBL" id="AVM41912.1"/>
    </source>
</evidence>
<dbReference type="SUPFAM" id="SSF51445">
    <property type="entry name" value="(Trans)glycosidases"/>
    <property type="match status" value="1"/>
</dbReference>
<dbReference type="Gene3D" id="2.60.120.260">
    <property type="entry name" value="Galactose-binding domain-like"/>
    <property type="match status" value="1"/>
</dbReference>
<evidence type="ECO:0000256" key="4">
    <source>
        <dbReference type="ARBA" id="ARBA00022801"/>
    </source>
</evidence>
<evidence type="ECO:0000256" key="1">
    <source>
        <dbReference type="ARBA" id="ARBA00007951"/>
    </source>
</evidence>
<feature type="domain" description="Glycoside hydrolase family 29 N-terminal" evidence="6">
    <location>
        <begin position="57"/>
        <end position="332"/>
    </location>
</feature>
<dbReference type="SMART" id="SM00812">
    <property type="entry name" value="Alpha_L_fucos"/>
    <property type="match status" value="1"/>
</dbReference>
<keyword evidence="8" id="KW-1185">Reference proteome</keyword>
<accession>A0A2S0KLK3</accession>
<keyword evidence="4" id="KW-0378">Hydrolase</keyword>
<dbReference type="EC" id="3.2.1.51" evidence="2"/>
<dbReference type="GO" id="GO:0016139">
    <property type="term" value="P:glycoside catabolic process"/>
    <property type="evidence" value="ECO:0007669"/>
    <property type="project" value="TreeGrafter"/>
</dbReference>
<dbReference type="Gene3D" id="3.20.20.80">
    <property type="entry name" value="Glycosidases"/>
    <property type="match status" value="1"/>
</dbReference>
<keyword evidence="3" id="KW-0732">Signal</keyword>
<dbReference type="Pfam" id="PF01120">
    <property type="entry name" value="Alpha_L_fucos"/>
    <property type="match status" value="1"/>
</dbReference>
<evidence type="ECO:0000256" key="3">
    <source>
        <dbReference type="ARBA" id="ARBA00022729"/>
    </source>
</evidence>
<organism evidence="7 8">
    <name type="scientific">Fastidiosipila sanguinis</name>
    <dbReference type="NCBI Taxonomy" id="236753"/>
    <lineage>
        <taxon>Bacteria</taxon>
        <taxon>Bacillati</taxon>
        <taxon>Bacillota</taxon>
        <taxon>Clostridia</taxon>
        <taxon>Eubacteriales</taxon>
        <taxon>Oscillospiraceae</taxon>
        <taxon>Fastidiosipila</taxon>
    </lineage>
</organism>
<dbReference type="OrthoDB" id="107551at2"/>
<gene>
    <name evidence="7" type="ORF">C5Q98_01080</name>
</gene>
<evidence type="ECO:0000313" key="8">
    <source>
        <dbReference type="Proteomes" id="UP000237947"/>
    </source>
</evidence>
<name>A0A2S0KLK3_9FIRM</name>
<dbReference type="InterPro" id="IPR017853">
    <property type="entry name" value="GH"/>
</dbReference>
<dbReference type="InterPro" id="IPR057739">
    <property type="entry name" value="Glyco_hydro_29_N"/>
</dbReference>
<evidence type="ECO:0000259" key="6">
    <source>
        <dbReference type="Pfam" id="PF01120"/>
    </source>
</evidence>
<dbReference type="GO" id="GO:0005764">
    <property type="term" value="C:lysosome"/>
    <property type="evidence" value="ECO:0007669"/>
    <property type="project" value="TreeGrafter"/>
</dbReference>
<dbReference type="PANTHER" id="PTHR10030:SF37">
    <property type="entry name" value="ALPHA-L-FUCOSIDASE-RELATED"/>
    <property type="match status" value="1"/>
</dbReference>
<dbReference type="KEGG" id="fsa:C5Q98_01080"/>
<dbReference type="RefSeq" id="WP_106011898.1">
    <property type="nucleotide sequence ID" value="NZ_CP027226.1"/>
</dbReference>
<reference evidence="8" key="1">
    <citation type="submission" date="2018-02" db="EMBL/GenBank/DDBJ databases">
        <authorList>
            <person name="Holder M.E."/>
            <person name="Ajami N.J."/>
            <person name="Petrosino J.F."/>
        </authorList>
    </citation>
    <scope>NUCLEOTIDE SEQUENCE [LARGE SCALE GENOMIC DNA]</scope>
    <source>
        <strain evidence="8">CCUG 47711</strain>
    </source>
</reference>